<sequence>MSRAETEVMLNRCVKFMVHNSFDMLYDRCMKSACHRYSLQSNFLYMVAVKRIKNSGQSEWSFCFTLFVIQREADEGMHALKLAHSSALTLVFCIWFVRFLIRKLNSILPYSV</sequence>
<organism evidence="2 3">
    <name type="scientific">Glossina palpalis gambiensis</name>
    <dbReference type="NCBI Taxonomy" id="67801"/>
    <lineage>
        <taxon>Eukaryota</taxon>
        <taxon>Metazoa</taxon>
        <taxon>Ecdysozoa</taxon>
        <taxon>Arthropoda</taxon>
        <taxon>Hexapoda</taxon>
        <taxon>Insecta</taxon>
        <taxon>Pterygota</taxon>
        <taxon>Neoptera</taxon>
        <taxon>Endopterygota</taxon>
        <taxon>Diptera</taxon>
        <taxon>Brachycera</taxon>
        <taxon>Muscomorpha</taxon>
        <taxon>Hippoboscoidea</taxon>
        <taxon>Glossinidae</taxon>
        <taxon>Glossina</taxon>
    </lineage>
</organism>
<accession>A0A1B0AKE0</accession>
<keyword evidence="1" id="KW-0812">Transmembrane</keyword>
<keyword evidence="1" id="KW-0472">Membrane</keyword>
<proteinExistence type="predicted"/>
<keyword evidence="1" id="KW-1133">Transmembrane helix</keyword>
<dbReference type="VEuPathDB" id="VectorBase:GPPI000028"/>
<evidence type="ECO:0000313" key="2">
    <source>
        <dbReference type="EnsemblMetazoa" id="GPPI000028-PA"/>
    </source>
</evidence>
<dbReference type="EnsemblMetazoa" id="GPPI000028-RA">
    <property type="protein sequence ID" value="GPPI000028-PA"/>
    <property type="gene ID" value="GPPI000028"/>
</dbReference>
<feature type="transmembrane region" description="Helical" evidence="1">
    <location>
        <begin position="82"/>
        <end position="101"/>
    </location>
</feature>
<evidence type="ECO:0000313" key="3">
    <source>
        <dbReference type="Proteomes" id="UP000092460"/>
    </source>
</evidence>
<dbReference type="AlphaFoldDB" id="A0A1B0AKE0"/>
<dbReference type="Proteomes" id="UP000092460">
    <property type="component" value="Unassembled WGS sequence"/>
</dbReference>
<keyword evidence="3" id="KW-1185">Reference proteome</keyword>
<reference evidence="2" key="2">
    <citation type="submission" date="2020-05" db="UniProtKB">
        <authorList>
            <consortium name="EnsemblMetazoa"/>
        </authorList>
    </citation>
    <scope>IDENTIFICATION</scope>
    <source>
        <strain evidence="2">IAEA</strain>
    </source>
</reference>
<dbReference type="EMBL" id="JXJN01023300">
    <property type="status" value="NOT_ANNOTATED_CDS"/>
    <property type="molecule type" value="Genomic_DNA"/>
</dbReference>
<evidence type="ECO:0000256" key="1">
    <source>
        <dbReference type="SAM" id="Phobius"/>
    </source>
</evidence>
<name>A0A1B0AKE0_9MUSC</name>
<protein>
    <submittedName>
        <fullName evidence="2">Uncharacterized protein</fullName>
    </submittedName>
</protein>
<reference evidence="3" key="1">
    <citation type="submission" date="2015-01" db="EMBL/GenBank/DDBJ databases">
        <authorList>
            <person name="Aksoy S."/>
            <person name="Warren W."/>
            <person name="Wilson R.K."/>
        </authorList>
    </citation>
    <scope>NUCLEOTIDE SEQUENCE [LARGE SCALE GENOMIC DNA]</scope>
    <source>
        <strain evidence="3">IAEA</strain>
    </source>
</reference>